<dbReference type="AlphaFoldDB" id="A0AAW5ZRQ1"/>
<protein>
    <recommendedName>
        <fullName evidence="1">Toxin VasX N-terminal region domain-containing protein</fullName>
    </recommendedName>
</protein>
<dbReference type="InterPro" id="IPR046864">
    <property type="entry name" value="VasX_N"/>
</dbReference>
<evidence type="ECO:0000313" key="3">
    <source>
        <dbReference type="Proteomes" id="UP001144050"/>
    </source>
</evidence>
<name>A0AAW5ZRQ1_RALSL</name>
<dbReference type="Pfam" id="PF20249">
    <property type="entry name" value="VasX_N"/>
    <property type="match status" value="1"/>
</dbReference>
<sequence length="926" mass="102245">MVCTNPCDDCKREGLPILFTRYSVGYSSRPEGLNILDKFKPTGRLQAQPGGVPIKTARYGVRMLRSGYLYLRIERRGLLEWEGYVVHPHGYLKQFWVMKPEDAKAQIACQRDARPANNSLVWIKDAKNVKSLWYAFHPDPIDPQHLKSEIEPNPAKYMQRFDVAGWLAGNTSQADSLQPEQLDKQVLEFAALADEKVQMAGNEQCFGLMGMTPQERAWGSYEVEETSQQVIAVPDAAPVIIDDVRTVLVTQPTYQKKHGPRLEGVRKFLQDKKGAVVACEDALGIAQELSLHQLTAAIPYVQWLQETDKQGYSNAWKDSASRGIQIIKEATEKKAIADYDDGTDRMREVRENMGGHYPGSDSGQPVRVRRADGTYETISIQELNRRRQADLQKQIDQRTAKHAEAVKDLGDKAKESVDKYCNVDAITKFNQQHQARLHERDARMNLMADDLVPWLKADSLTDRALGLYNETASPETGDGDRCAGQLCTILLQLDNSPRGRAWYGALDTFTPHKKNLVWRMLSLNNRGISQEMESALKQLSQPLPPDDSVPSDAREVARDQKAYADALTAVKAMGKTIKNADKINKETAKIMAAIEEYNTPGKDKAAAVAKGQNSLSEIQKAALESRSAVLLAAVMGKFRVAPITKLEAMIARTQALMLVNGLGSKAAAHIVEQQQDRLSNQQRKDVFQYLAHKIQKTSRNLFNRGGADSVAQEMRVGYVLCGVNTLAVLPALARAYSRKDPRSLADLTGALSSLAGSLKQARADFYEKAVYKKVPDVLAKSQKAGAMAAAERELLALKAGAARYVAAGVIVGVVVDVVDAAVAGKEGRNQLAEAYVARAITGGLSVFGTIRAARYVTAPQWLLRLNLWSAVATIALTALIAKIKGKAWENWLQAQPFRKPESKKIPHKNESDMTKDLADAMVEIGG</sequence>
<accession>A0AAW5ZRQ1</accession>
<comment type="caution">
    <text evidence="2">The sequence shown here is derived from an EMBL/GenBank/DDBJ whole genome shotgun (WGS) entry which is preliminary data.</text>
</comment>
<dbReference type="InterPro" id="IPR048126">
    <property type="entry name" value="Toxin_VasX"/>
</dbReference>
<reference evidence="2" key="1">
    <citation type="submission" date="2021-09" db="EMBL/GenBank/DDBJ databases">
        <title>Genomic analysis of Ralstonia spp.</title>
        <authorList>
            <person name="Aburjaile F."/>
            <person name="Ariute J.C."/>
            <person name="Pais A.K.L."/>
            <person name="Albuquerque G.M.R."/>
            <person name="Silva A.M.F."/>
            <person name="Brenig B."/>
            <person name="Azevedo V."/>
            <person name="Matiuzzi M."/>
            <person name="Ramos R."/>
            <person name="Goes-Neto A."/>
            <person name="Soares S."/>
            <person name="Iseppon A.M.B."/>
            <person name="Souza E."/>
            <person name="Gama M."/>
        </authorList>
    </citation>
    <scope>NUCLEOTIDE SEQUENCE</scope>
    <source>
        <strain evidence="2">CCRMRs91</strain>
    </source>
</reference>
<evidence type="ECO:0000313" key="2">
    <source>
        <dbReference type="EMBL" id="MDB0572479.1"/>
    </source>
</evidence>
<gene>
    <name evidence="2" type="ORF">LBW59_17100</name>
</gene>
<dbReference type="CDD" id="cd20707">
    <property type="entry name" value="MIX_III"/>
    <property type="match status" value="1"/>
</dbReference>
<dbReference type="Proteomes" id="UP001144050">
    <property type="component" value="Unassembled WGS sequence"/>
</dbReference>
<proteinExistence type="predicted"/>
<evidence type="ECO:0000259" key="1">
    <source>
        <dbReference type="Pfam" id="PF20249"/>
    </source>
</evidence>
<dbReference type="RefSeq" id="WP_271656924.1">
    <property type="nucleotide sequence ID" value="NZ_JAIVFG010000030.1"/>
</dbReference>
<dbReference type="NCBIfam" id="NF041559">
    <property type="entry name" value="BTH_I2691_fam"/>
    <property type="match status" value="1"/>
</dbReference>
<organism evidence="2 3">
    <name type="scientific">Ralstonia solanacearum</name>
    <name type="common">Pseudomonas solanacearum</name>
    <dbReference type="NCBI Taxonomy" id="305"/>
    <lineage>
        <taxon>Bacteria</taxon>
        <taxon>Pseudomonadati</taxon>
        <taxon>Pseudomonadota</taxon>
        <taxon>Betaproteobacteria</taxon>
        <taxon>Burkholderiales</taxon>
        <taxon>Burkholderiaceae</taxon>
        <taxon>Ralstonia</taxon>
        <taxon>Ralstonia solanacearum species complex</taxon>
    </lineage>
</organism>
<feature type="domain" description="Toxin VasX N-terminal region" evidence="1">
    <location>
        <begin position="7"/>
        <end position="167"/>
    </location>
</feature>
<dbReference type="EMBL" id="JAIVFG010000030">
    <property type="protein sequence ID" value="MDB0572479.1"/>
    <property type="molecule type" value="Genomic_DNA"/>
</dbReference>